<reference evidence="10" key="1">
    <citation type="journal article" date="2020" name="mSystems">
        <title>Genome- and Community-Level Interaction Insights into Carbon Utilization and Element Cycling Functions of Hydrothermarchaeota in Hydrothermal Sediment.</title>
        <authorList>
            <person name="Zhou Z."/>
            <person name="Liu Y."/>
            <person name="Xu W."/>
            <person name="Pan J."/>
            <person name="Luo Z.H."/>
            <person name="Li M."/>
        </authorList>
    </citation>
    <scope>NUCLEOTIDE SEQUENCE [LARGE SCALE GENOMIC DNA]</scope>
    <source>
        <strain evidence="10">SpSt-524</strain>
    </source>
</reference>
<evidence type="ECO:0000256" key="4">
    <source>
        <dbReference type="ARBA" id="ARBA00023002"/>
    </source>
</evidence>
<comment type="cofactor">
    <cofactor evidence="7">
        <name>heme</name>
        <dbReference type="ChEBI" id="CHEBI:30413"/>
    </cofactor>
</comment>
<dbReference type="GO" id="GO:0016705">
    <property type="term" value="F:oxidoreductase activity, acting on paired donors, with incorporation or reduction of molecular oxygen"/>
    <property type="evidence" value="ECO:0007669"/>
    <property type="project" value="InterPro"/>
</dbReference>
<dbReference type="PANTHER" id="PTHR24291">
    <property type="entry name" value="CYTOCHROME P450 FAMILY 4"/>
    <property type="match status" value="1"/>
</dbReference>
<feature type="region of interest" description="Disordered" evidence="9">
    <location>
        <begin position="1"/>
        <end position="26"/>
    </location>
</feature>
<dbReference type="GO" id="GO:0020037">
    <property type="term" value="F:heme binding"/>
    <property type="evidence" value="ECO:0007669"/>
    <property type="project" value="InterPro"/>
</dbReference>
<dbReference type="AlphaFoldDB" id="A0A7C3HAQ3"/>
<dbReference type="InterPro" id="IPR050196">
    <property type="entry name" value="Cytochrome_P450_Monoox"/>
</dbReference>
<feature type="binding site" description="axial binding residue" evidence="7">
    <location>
        <position position="334"/>
    </location>
    <ligand>
        <name>heme</name>
        <dbReference type="ChEBI" id="CHEBI:30413"/>
    </ligand>
    <ligandPart>
        <name>Fe</name>
        <dbReference type="ChEBI" id="CHEBI:18248"/>
    </ligandPart>
</feature>
<dbReference type="GO" id="GO:0005506">
    <property type="term" value="F:iron ion binding"/>
    <property type="evidence" value="ECO:0007669"/>
    <property type="project" value="InterPro"/>
</dbReference>
<dbReference type="PANTHER" id="PTHR24291:SF50">
    <property type="entry name" value="BIFUNCTIONAL ALBAFLAVENONE MONOOXYGENASE_TERPENE SYNTHASE"/>
    <property type="match status" value="1"/>
</dbReference>
<comment type="caution">
    <text evidence="10">The sequence shown here is derived from an EMBL/GenBank/DDBJ whole genome shotgun (WGS) entry which is preliminary data.</text>
</comment>
<dbReference type="PROSITE" id="PS00086">
    <property type="entry name" value="CYTOCHROME_P450"/>
    <property type="match status" value="1"/>
</dbReference>
<sequence>MEEAGLNLKGRASIGKTGLPQPKGHPWGPLAHLPRWAGAPLALLEEGAALGPIFALGLGRPAVVGYSPEWNRRLLGDLETFRSKGSFSSLVPYLNGGIITTDAPAHRARRQELNPHFHARALGGLEARIRTALQEIRPQGVFEANRWASEVAQTSLNVAYFEGQFPKAELARFLTPLKQSFPAPLWPRPLLFARVRRRIGEMQARGLGLAAHLPLEEVLIGLAAGYDTTAHTLAWALWHAACYPDWHHPAGHPLLVKETLRLYPPGFIGSRRVARALEFEGVLIPRGALALYSPYLTHRHPDLWQNPRVFDPARFEGHIPAWGYLPFGGGERICLGMHFAQMVLGVALSLFGPLEPLQGDPQPRPSLTLAPRGALWLRAVG</sequence>
<protein>
    <submittedName>
        <fullName evidence="10">Cytochrome P450</fullName>
    </submittedName>
</protein>
<gene>
    <name evidence="10" type="ORF">ENS82_06380</name>
</gene>
<evidence type="ECO:0000256" key="1">
    <source>
        <dbReference type="ARBA" id="ARBA00010617"/>
    </source>
</evidence>
<dbReference type="InterPro" id="IPR036396">
    <property type="entry name" value="Cyt_P450_sf"/>
</dbReference>
<evidence type="ECO:0000256" key="6">
    <source>
        <dbReference type="ARBA" id="ARBA00023033"/>
    </source>
</evidence>
<dbReference type="SUPFAM" id="SSF48264">
    <property type="entry name" value="Cytochrome P450"/>
    <property type="match status" value="1"/>
</dbReference>
<dbReference type="Gene3D" id="1.10.630.10">
    <property type="entry name" value="Cytochrome P450"/>
    <property type="match status" value="1"/>
</dbReference>
<keyword evidence="5 7" id="KW-0408">Iron</keyword>
<proteinExistence type="inferred from homology"/>
<keyword evidence="2 7" id="KW-0349">Heme</keyword>
<accession>A0A7C3HAQ3</accession>
<keyword evidence="6 8" id="KW-0503">Monooxygenase</keyword>
<keyword evidence="3 7" id="KW-0479">Metal-binding</keyword>
<evidence type="ECO:0000256" key="3">
    <source>
        <dbReference type="ARBA" id="ARBA00022723"/>
    </source>
</evidence>
<evidence type="ECO:0000256" key="5">
    <source>
        <dbReference type="ARBA" id="ARBA00023004"/>
    </source>
</evidence>
<comment type="similarity">
    <text evidence="1 8">Belongs to the cytochrome P450 family.</text>
</comment>
<dbReference type="Pfam" id="PF00067">
    <property type="entry name" value="p450"/>
    <property type="match status" value="1"/>
</dbReference>
<dbReference type="PRINTS" id="PR00463">
    <property type="entry name" value="EP450I"/>
</dbReference>
<organism evidence="10">
    <name type="scientific">Meiothermus ruber</name>
    <dbReference type="NCBI Taxonomy" id="277"/>
    <lineage>
        <taxon>Bacteria</taxon>
        <taxon>Thermotogati</taxon>
        <taxon>Deinococcota</taxon>
        <taxon>Deinococci</taxon>
        <taxon>Thermales</taxon>
        <taxon>Thermaceae</taxon>
        <taxon>Meiothermus</taxon>
    </lineage>
</organism>
<evidence type="ECO:0000256" key="2">
    <source>
        <dbReference type="ARBA" id="ARBA00022617"/>
    </source>
</evidence>
<dbReference type="EMBL" id="DSWI01000014">
    <property type="protein sequence ID" value="HFG20337.1"/>
    <property type="molecule type" value="Genomic_DNA"/>
</dbReference>
<dbReference type="PRINTS" id="PR00385">
    <property type="entry name" value="P450"/>
</dbReference>
<evidence type="ECO:0000313" key="10">
    <source>
        <dbReference type="EMBL" id="HFG20337.1"/>
    </source>
</evidence>
<evidence type="ECO:0000256" key="9">
    <source>
        <dbReference type="SAM" id="MobiDB-lite"/>
    </source>
</evidence>
<evidence type="ECO:0000256" key="8">
    <source>
        <dbReference type="RuleBase" id="RU000461"/>
    </source>
</evidence>
<dbReference type="InterPro" id="IPR002401">
    <property type="entry name" value="Cyt_P450_E_grp-I"/>
</dbReference>
<evidence type="ECO:0000256" key="7">
    <source>
        <dbReference type="PIRSR" id="PIRSR602401-1"/>
    </source>
</evidence>
<keyword evidence="4 8" id="KW-0560">Oxidoreductase</keyword>
<dbReference type="GO" id="GO:0004497">
    <property type="term" value="F:monooxygenase activity"/>
    <property type="evidence" value="ECO:0007669"/>
    <property type="project" value="UniProtKB-KW"/>
</dbReference>
<dbReference type="InterPro" id="IPR001128">
    <property type="entry name" value="Cyt_P450"/>
</dbReference>
<dbReference type="InterPro" id="IPR017972">
    <property type="entry name" value="Cyt_P450_CS"/>
</dbReference>
<name>A0A7C3HAQ3_MEIRU</name>